<dbReference type="Gene3D" id="3.40.50.300">
    <property type="entry name" value="P-loop containing nucleotide triphosphate hydrolases"/>
    <property type="match status" value="1"/>
</dbReference>
<dbReference type="InterPro" id="IPR027417">
    <property type="entry name" value="P-loop_NTPase"/>
</dbReference>
<evidence type="ECO:0000256" key="3">
    <source>
        <dbReference type="SAM" id="MobiDB-lite"/>
    </source>
</evidence>
<keyword evidence="1" id="KW-0328">Glycosyltransferase</keyword>
<dbReference type="Proteomes" id="UP000498740">
    <property type="component" value="Unassembled WGS sequence"/>
</dbReference>
<feature type="region of interest" description="Disordered" evidence="3">
    <location>
        <begin position="550"/>
        <end position="656"/>
    </location>
</feature>
<dbReference type="InterPro" id="IPR001296">
    <property type="entry name" value="Glyco_trans_1"/>
</dbReference>
<feature type="domain" description="Glycosyl transferase family 1" evidence="5">
    <location>
        <begin position="221"/>
        <end position="360"/>
    </location>
</feature>
<feature type="region of interest" description="Disordered" evidence="3">
    <location>
        <begin position="366"/>
        <end position="429"/>
    </location>
</feature>
<proteinExistence type="predicted"/>
<evidence type="ECO:0000256" key="2">
    <source>
        <dbReference type="ARBA" id="ARBA00022679"/>
    </source>
</evidence>
<dbReference type="InterPro" id="IPR028098">
    <property type="entry name" value="Glyco_trans_4-like_N"/>
</dbReference>
<dbReference type="Pfam" id="PF00534">
    <property type="entry name" value="Glycos_transf_1"/>
    <property type="match status" value="1"/>
</dbReference>
<dbReference type="EMBL" id="BLWD01000001">
    <property type="protein sequence ID" value="GFN07933.1"/>
    <property type="molecule type" value="Genomic_DNA"/>
</dbReference>
<feature type="transmembrane region" description="Helical" evidence="4">
    <location>
        <begin position="660"/>
        <end position="685"/>
    </location>
</feature>
<organism evidence="7 8">
    <name type="scientific">Streptomyces microflavus</name>
    <name type="common">Streptomyces lipmanii</name>
    <dbReference type="NCBI Taxonomy" id="1919"/>
    <lineage>
        <taxon>Bacteria</taxon>
        <taxon>Bacillati</taxon>
        <taxon>Actinomycetota</taxon>
        <taxon>Actinomycetes</taxon>
        <taxon>Kitasatosporales</taxon>
        <taxon>Streptomycetaceae</taxon>
        <taxon>Streptomyces</taxon>
    </lineage>
</organism>
<reference evidence="7 8" key="1">
    <citation type="submission" date="2020-05" db="EMBL/GenBank/DDBJ databases">
        <title>Whole genome shotgun sequence of Streptomyces microflavus NBRC 13062.</title>
        <authorList>
            <person name="Komaki H."/>
            <person name="Tamura T."/>
        </authorList>
    </citation>
    <scope>NUCLEOTIDE SEQUENCE [LARGE SCALE GENOMIC DNA]</scope>
    <source>
        <strain evidence="7 8">NBRC 13062</strain>
    </source>
</reference>
<feature type="region of interest" description="Disordered" evidence="3">
    <location>
        <begin position="798"/>
        <end position="834"/>
    </location>
</feature>
<dbReference type="PANTHER" id="PTHR32309:SF31">
    <property type="entry name" value="CAPSULAR EXOPOLYSACCHARIDE FAMILY"/>
    <property type="match status" value="1"/>
</dbReference>
<dbReference type="Pfam" id="PF13579">
    <property type="entry name" value="Glyco_trans_4_4"/>
    <property type="match status" value="1"/>
</dbReference>
<feature type="compositionally biased region" description="Low complexity" evidence="3">
    <location>
        <begin position="610"/>
        <end position="638"/>
    </location>
</feature>
<gene>
    <name evidence="7" type="ORF">Smic_64890</name>
</gene>
<evidence type="ECO:0000256" key="1">
    <source>
        <dbReference type="ARBA" id="ARBA00022676"/>
    </source>
</evidence>
<evidence type="ECO:0000256" key="4">
    <source>
        <dbReference type="SAM" id="Phobius"/>
    </source>
</evidence>
<sequence length="834" mass="88006">MSDAERHRPFLNRRLLVVSTNYAPEVTGIGPYATQLAEHWAASGARVRALTGMPHYPSWQLDEAYRSVWRTVEIRGGVGVHRRRHYVPPRQTALRRAAFEASVLATGLIAPPPGRPDAVIAQMPSLAGGVIGARLARRHRVPYLPVVQDLMGAAAAQSGIRGGGRAATVAAAAERYALSGAALVGVIHESFVPGVTALGVDPGRIRIVPNWTHVQAPTADRAATRARLGWGPSTPVLLHSGNMGLKQGLEVLIDTARLAADVRIVLMGDGNQRDALRARAEGLPNVDFLEPAGAGEFTDVLAAADVLAVTQRASVLDMSVPSKLTSYFVSGRPVIASVADEGGTADEVRRSGAGVLVAPRTRPPCWRRCGSWPPTRPRPTPSGRRAAVCRTPPEPGGGPRPLRRPARRGPAGRTREPEPMTPVNRVLDDQDEPALLRDQFRQLLRYRALLAVGVVIGLLGGGYLALSGEDTYTATGEVLVRSAISDPFASGATADKGINIGSERQTAVSDTVGTLAAGTLLKKGDDVTARELLAGLQVTNPPNTLTLRFAYTGATPSSPGPAPKPWQAPIWPTARRAPRNPSRTCPTATGPSSTRWRRSATCWRSRPARARPTTSPAPGPTSSSPSPSSAGRSPSSRPWTPPRLPQQEARRPTAPTGPGLPLLLGLGGVVGLALGLLLSWVRLVFDPAVRSGRELVRSLGAPLLGTLPRERTATGSVLAIGRSGSRLAEEYRAVAFRLAYDPSFAESRRLLVTAPRGDNEEAAAAAANLAAAFAEMGRDVLLVEADLRTPSLARALGPAAHEVRPPRWAAEEGDGSWPTGGRSNVDVPGSGPSP</sequence>
<dbReference type="Gene3D" id="3.40.50.2000">
    <property type="entry name" value="Glycogen Phosphorylase B"/>
    <property type="match status" value="2"/>
</dbReference>
<comment type="caution">
    <text evidence="7">The sequence shown here is derived from an EMBL/GenBank/DDBJ whole genome shotgun (WGS) entry which is preliminary data.</text>
</comment>
<keyword evidence="4" id="KW-0472">Membrane</keyword>
<dbReference type="SUPFAM" id="SSF53756">
    <property type="entry name" value="UDP-Glycosyltransferase/glycogen phosphorylase"/>
    <property type="match status" value="1"/>
</dbReference>
<name>A0A7J0CZP2_STRMI</name>
<dbReference type="CDD" id="cd03794">
    <property type="entry name" value="GT4_WbuB-like"/>
    <property type="match status" value="1"/>
</dbReference>
<protein>
    <recommendedName>
        <fullName evidence="9">Glycosyltransferase WbuB</fullName>
    </recommendedName>
</protein>
<dbReference type="InterPro" id="IPR050445">
    <property type="entry name" value="Bact_polysacc_biosynth/exp"/>
</dbReference>
<dbReference type="GO" id="GO:0016757">
    <property type="term" value="F:glycosyltransferase activity"/>
    <property type="evidence" value="ECO:0007669"/>
    <property type="project" value="UniProtKB-KW"/>
</dbReference>
<accession>A0A7J0CZP2</accession>
<feature type="domain" description="Glycosyltransferase subfamily 4-like N-terminal" evidence="6">
    <location>
        <begin position="27"/>
        <end position="211"/>
    </location>
</feature>
<keyword evidence="2" id="KW-0808">Transferase</keyword>
<evidence type="ECO:0008006" key="9">
    <source>
        <dbReference type="Google" id="ProtNLM"/>
    </source>
</evidence>
<feature type="compositionally biased region" description="Polar residues" evidence="3">
    <location>
        <begin position="581"/>
        <end position="594"/>
    </location>
</feature>
<evidence type="ECO:0000259" key="6">
    <source>
        <dbReference type="Pfam" id="PF13579"/>
    </source>
</evidence>
<evidence type="ECO:0000313" key="7">
    <source>
        <dbReference type="EMBL" id="GFN07933.1"/>
    </source>
</evidence>
<dbReference type="AlphaFoldDB" id="A0A7J0CZP2"/>
<feature type="transmembrane region" description="Helical" evidence="4">
    <location>
        <begin position="446"/>
        <end position="466"/>
    </location>
</feature>
<dbReference type="PANTHER" id="PTHR32309">
    <property type="entry name" value="TYROSINE-PROTEIN KINASE"/>
    <property type="match status" value="1"/>
</dbReference>
<dbReference type="SUPFAM" id="SSF52540">
    <property type="entry name" value="P-loop containing nucleoside triphosphate hydrolases"/>
    <property type="match status" value="1"/>
</dbReference>
<evidence type="ECO:0000313" key="8">
    <source>
        <dbReference type="Proteomes" id="UP000498740"/>
    </source>
</evidence>
<keyword evidence="4" id="KW-0812">Transmembrane</keyword>
<keyword evidence="4" id="KW-1133">Transmembrane helix</keyword>
<evidence type="ECO:0000259" key="5">
    <source>
        <dbReference type="Pfam" id="PF00534"/>
    </source>
</evidence>